<dbReference type="InterPro" id="IPR045428">
    <property type="entry name" value="EACC1"/>
</dbReference>
<dbReference type="EMBL" id="JACMSF010000057">
    <property type="protein sequence ID" value="MBC2906730.1"/>
    <property type="molecule type" value="Genomic_DNA"/>
</dbReference>
<comment type="caution">
    <text evidence="1">The sequence shown here is derived from an EMBL/GenBank/DDBJ whole genome shotgun (WGS) entry which is preliminary data.</text>
</comment>
<evidence type="ECO:0000313" key="2">
    <source>
        <dbReference type="Proteomes" id="UP000584670"/>
    </source>
</evidence>
<dbReference type="RefSeq" id="WP_186286644.1">
    <property type="nucleotide sequence ID" value="NZ_JACMSF010000057.1"/>
</dbReference>
<reference evidence="1 2" key="1">
    <citation type="submission" date="2020-08" db="EMBL/GenBank/DDBJ databases">
        <title>Streptomyces sp. PSKA01 genome sequencing and assembly.</title>
        <authorList>
            <person name="Mandal S."/>
            <person name="Maiti P.K."/>
            <person name="Das P."/>
        </authorList>
    </citation>
    <scope>NUCLEOTIDE SEQUENCE [LARGE SCALE GENOMIC DNA]</scope>
    <source>
        <strain evidence="1 2">PSKA01</strain>
    </source>
</reference>
<gene>
    <name evidence="1" type="ORF">H4N64_35430</name>
</gene>
<dbReference type="Pfam" id="PF19953">
    <property type="entry name" value="EACC1"/>
    <property type="match status" value="1"/>
</dbReference>
<dbReference type="AlphaFoldDB" id="A0A7X1MFH9"/>
<organism evidence="1 2">
    <name type="scientific">Streptomyces cupreus</name>
    <dbReference type="NCBI Taxonomy" id="2759956"/>
    <lineage>
        <taxon>Bacteria</taxon>
        <taxon>Bacillati</taxon>
        <taxon>Actinomycetota</taxon>
        <taxon>Actinomycetes</taxon>
        <taxon>Kitasatosporales</taxon>
        <taxon>Streptomycetaceae</taxon>
        <taxon>Streptomyces</taxon>
    </lineage>
</organism>
<sequence length="109" mass="12118">MGRGTRNCCRQALRSLYLWLRDDPRVRGGARVEVRAEQPEPGRMGSALDCVQLVLDSGFQLANLAVARAAWRATRPARPEITFERDGVKVTLSGQDPETAARLLAELER</sequence>
<proteinExistence type="predicted"/>
<evidence type="ECO:0000313" key="1">
    <source>
        <dbReference type="EMBL" id="MBC2906730.1"/>
    </source>
</evidence>
<keyword evidence="2" id="KW-1185">Reference proteome</keyword>
<name>A0A7X1MFH9_9ACTN</name>
<protein>
    <submittedName>
        <fullName evidence="1">Uncharacterized protein</fullName>
    </submittedName>
</protein>
<accession>A0A7X1MFH9</accession>
<dbReference type="Proteomes" id="UP000584670">
    <property type="component" value="Unassembled WGS sequence"/>
</dbReference>